<dbReference type="Ensembl" id="ENSELUT00000072680.2">
    <property type="protein sequence ID" value="ENSELUP00000079373.2"/>
    <property type="gene ID" value="ENSELUG00000030036.2"/>
</dbReference>
<evidence type="ECO:0000313" key="2">
    <source>
        <dbReference type="Ensembl" id="ENSELUP00000079373.2"/>
    </source>
</evidence>
<dbReference type="SUPFAM" id="SSF56672">
    <property type="entry name" value="DNA/RNA polymerases"/>
    <property type="match status" value="1"/>
</dbReference>
<organism evidence="2 3">
    <name type="scientific">Esox lucius</name>
    <name type="common">Northern pike</name>
    <dbReference type="NCBI Taxonomy" id="8010"/>
    <lineage>
        <taxon>Eukaryota</taxon>
        <taxon>Metazoa</taxon>
        <taxon>Chordata</taxon>
        <taxon>Craniata</taxon>
        <taxon>Vertebrata</taxon>
        <taxon>Euteleostomi</taxon>
        <taxon>Actinopterygii</taxon>
        <taxon>Neopterygii</taxon>
        <taxon>Teleostei</taxon>
        <taxon>Protacanthopterygii</taxon>
        <taxon>Esociformes</taxon>
        <taxon>Esocidae</taxon>
        <taxon>Esox</taxon>
    </lineage>
</organism>
<reference evidence="3" key="1">
    <citation type="journal article" date="2014" name="PLoS ONE">
        <title>The genome and linkage map of the northern pike (Esox lucius): conserved synteny revealed between the salmonid sister group and the Neoteleostei.</title>
        <authorList>
            <person name="Rondeau E.B."/>
            <person name="Minkley D.R."/>
            <person name="Leong J.S."/>
            <person name="Messmer A.M."/>
            <person name="Jantzen J.R."/>
            <person name="von Schalburg K.R."/>
            <person name="Lemon C."/>
            <person name="Bird N.H."/>
            <person name="Koop B.F."/>
        </authorList>
    </citation>
    <scope>NUCLEOTIDE SEQUENCE</scope>
</reference>
<dbReference type="InParanoid" id="A0A6Q2ZN45"/>
<dbReference type="Gene3D" id="3.60.10.10">
    <property type="entry name" value="Endonuclease/exonuclease/phosphatase"/>
    <property type="match status" value="1"/>
</dbReference>
<evidence type="ECO:0000259" key="1">
    <source>
        <dbReference type="PROSITE" id="PS50878"/>
    </source>
</evidence>
<dbReference type="Pfam" id="PF03372">
    <property type="entry name" value="Exo_endo_phos"/>
    <property type="match status" value="1"/>
</dbReference>
<feature type="domain" description="Reverse transcriptase" evidence="1">
    <location>
        <begin position="452"/>
        <end position="725"/>
    </location>
</feature>
<accession>A0A6Q2ZN45</accession>
<dbReference type="Bgee" id="ENSELUG00000030036">
    <property type="expression patterns" value="Expressed in pharyngeal gill and 3 other cell types or tissues"/>
</dbReference>
<name>A0A6Q2ZN45_ESOLU</name>
<dbReference type="AlphaFoldDB" id="A0A6Q2ZN45"/>
<dbReference type="InterPro" id="IPR043502">
    <property type="entry name" value="DNA/RNA_pol_sf"/>
</dbReference>
<reference evidence="2" key="3">
    <citation type="submission" date="2025-08" db="UniProtKB">
        <authorList>
            <consortium name="Ensembl"/>
        </authorList>
    </citation>
    <scope>IDENTIFICATION</scope>
</reference>
<sequence>MAPTVTRSQPNRASLGCGGTGASCPGCASHKVEQRKDCHFDVIACSETWLNEFSNADLLNLDGYNLHIKNRPNRIGGGVCLYIKSTLKVKKIDFFLEDDYCESLFIEINNHDKTFIVGVLYRPPDSALNTFFSKLEDLLHKLINQKKECILLGDYNIDISNEDEAKHDFMNTLHSSSFFPTINRFTRVTSTSKTIIDNIITNIQNIKLITGIVQSDITDHFPIVIFFGSGRLVSPPLTKIKTKIINERSLQHLTANLQVKSWASVYDSRTPDAAYDSLIKIIQDSIKDTIPEKTVKCSTTLQNPWITNEILKSIKCKSRLYKLYMKNPSSLNKDKYISYKNKLTQIIRKTKRNHYTELLKASQGDSRRSWNVLNEVLNRRYKNTILPDLVDAKDDLALSSFCLNGPTDSTELLKIIFDLRSSNTTGVDGISSKIMKAVANIIVEPLAYCINLFLSTGNVPKMTKIAKIIPIYKSGDQNDMNNYRPISILPTFSKVLEKVVYSRLSGYLDKFDILVPSQYGFRKKSTTCMAILDLIEQINDCIEEGKCGVGIFLDLSKAFDTIDFDILLHKLHHYGIRGLALEWFRSYLYERKQYVYVNDCNSSCKLITVGVPQGSILGPLLFILYINDFVNSSKIFHKIIFADDTNLFTSHSNPIILQNIVNLELIKVDTWFKCNKLSLNTSKTNYILFKSTKKKLFKNTDLCLIKINDQLIKRVISTKFLGVLIDDSLTFKSHIDHLVNKLSKYVGLFYKIRHFLPLSALLVLYKTLFEPHLNYCNVIWCNTFIIVELNKYHNACLIFQIVNNLNSRLNSLIPIYSPQHTYQTRTKSLIFGKYRRYLRTSMSVVCRGPQIWNGIDDDLKVLPSIFNFKKQLKKYYLSTYI</sequence>
<proteinExistence type="predicted"/>
<dbReference type="SUPFAM" id="SSF56219">
    <property type="entry name" value="DNase I-like"/>
    <property type="match status" value="1"/>
</dbReference>
<reference evidence="2" key="4">
    <citation type="submission" date="2025-09" db="UniProtKB">
        <authorList>
            <consortium name="Ensembl"/>
        </authorList>
    </citation>
    <scope>IDENTIFICATION</scope>
</reference>
<dbReference type="InterPro" id="IPR005135">
    <property type="entry name" value="Endo/exonuclease/phosphatase"/>
</dbReference>
<dbReference type="GeneTree" id="ENSGT01120000271879"/>
<reference evidence="2" key="2">
    <citation type="submission" date="2020-02" db="EMBL/GenBank/DDBJ databases">
        <title>Esox lucius (northern pike) genome, fEsoLuc1, primary haplotype.</title>
        <authorList>
            <person name="Myers G."/>
            <person name="Karagic N."/>
            <person name="Meyer A."/>
            <person name="Pippel M."/>
            <person name="Reichard M."/>
            <person name="Winkler S."/>
            <person name="Tracey A."/>
            <person name="Sims Y."/>
            <person name="Howe K."/>
            <person name="Rhie A."/>
            <person name="Formenti G."/>
            <person name="Durbin R."/>
            <person name="Fedrigo O."/>
            <person name="Jarvis E.D."/>
        </authorList>
    </citation>
    <scope>NUCLEOTIDE SEQUENCE [LARGE SCALE GENOMIC DNA]</scope>
</reference>
<dbReference type="GO" id="GO:0003824">
    <property type="term" value="F:catalytic activity"/>
    <property type="evidence" value="ECO:0007669"/>
    <property type="project" value="InterPro"/>
</dbReference>
<dbReference type="Pfam" id="PF00078">
    <property type="entry name" value="RVT_1"/>
    <property type="match status" value="1"/>
</dbReference>
<dbReference type="InterPro" id="IPR000477">
    <property type="entry name" value="RT_dom"/>
</dbReference>
<dbReference type="OMA" id="CITIEIC"/>
<dbReference type="PROSITE" id="PS50878">
    <property type="entry name" value="RT_POL"/>
    <property type="match status" value="1"/>
</dbReference>
<evidence type="ECO:0000313" key="3">
    <source>
        <dbReference type="Proteomes" id="UP000265140"/>
    </source>
</evidence>
<dbReference type="InterPro" id="IPR036691">
    <property type="entry name" value="Endo/exonu/phosph_ase_sf"/>
</dbReference>
<keyword evidence="3" id="KW-1185">Reference proteome</keyword>
<protein>
    <recommendedName>
        <fullName evidence="1">Reverse transcriptase domain-containing protein</fullName>
    </recommendedName>
</protein>
<dbReference type="PANTHER" id="PTHR33332">
    <property type="entry name" value="REVERSE TRANSCRIPTASE DOMAIN-CONTAINING PROTEIN"/>
    <property type="match status" value="1"/>
</dbReference>
<gene>
    <name evidence="2" type="primary">TOP2B</name>
</gene>
<dbReference type="CDD" id="cd01650">
    <property type="entry name" value="RT_nLTR_like"/>
    <property type="match status" value="1"/>
</dbReference>
<dbReference type="PROSITE" id="PS51257">
    <property type="entry name" value="PROKAR_LIPOPROTEIN"/>
    <property type="match status" value="1"/>
</dbReference>
<dbReference type="Proteomes" id="UP000265140">
    <property type="component" value="Chromosome 21"/>
</dbReference>